<feature type="compositionally biased region" description="Basic residues" evidence="1">
    <location>
        <begin position="287"/>
        <end position="296"/>
    </location>
</feature>
<dbReference type="Proteomes" id="UP001295423">
    <property type="component" value="Unassembled WGS sequence"/>
</dbReference>
<name>A0AAD2FT47_9STRA</name>
<organism evidence="2 3">
    <name type="scientific">Cylindrotheca closterium</name>
    <dbReference type="NCBI Taxonomy" id="2856"/>
    <lineage>
        <taxon>Eukaryota</taxon>
        <taxon>Sar</taxon>
        <taxon>Stramenopiles</taxon>
        <taxon>Ochrophyta</taxon>
        <taxon>Bacillariophyta</taxon>
        <taxon>Bacillariophyceae</taxon>
        <taxon>Bacillariophycidae</taxon>
        <taxon>Bacillariales</taxon>
        <taxon>Bacillariaceae</taxon>
        <taxon>Cylindrotheca</taxon>
    </lineage>
</organism>
<feature type="region of interest" description="Disordered" evidence="1">
    <location>
        <begin position="281"/>
        <end position="316"/>
    </location>
</feature>
<evidence type="ECO:0000256" key="1">
    <source>
        <dbReference type="SAM" id="MobiDB-lite"/>
    </source>
</evidence>
<proteinExistence type="predicted"/>
<sequence length="471" mass="52612">MSGTTSTTFQLQPPIMGYTMEINSSGDKMAVVGTGKPFRTGAHWIPVHHWHFLQTSNVPSMEMGNTVIYIPKVCLSSLSEKAISKSSSSVAKQVEHQDKCYDKYDKANDTEAKIFLCNSLDPELAAKLYLKVKTVNPFPVMFQKFIQMLHITSIHYFKGLKTNICKHKPSQYSGEDIAQMAEDNKEDANELTIAGQYKFNLNNVMVGNFLEASRAEHNSYRHEMLNVSAKMDKVLIEIGYMDKEAAAKHLEAEELTTSTSVTRPRTLTVYSLTSINGPLKDPPSKIPRLRMPRWPRHSPPMTHTNDATKRDLKGSGPQANQLRFTRAWYTPFRNDQPCLLSLRVVWTIIQHFLSYLPQLVVAFFLARSIGVTTPNVSTFMADHVSTASSFFLTASSFLTGQVSCMMSQASIASAYLFTAASTVIAAFEGSPTNRLAPLLWFTLLILVSLPTMSHWVPASRVLPVPDDQSKV</sequence>
<comment type="caution">
    <text evidence="2">The sequence shown here is derived from an EMBL/GenBank/DDBJ whole genome shotgun (WGS) entry which is preliminary data.</text>
</comment>
<gene>
    <name evidence="2" type="ORF">CYCCA115_LOCUS13623</name>
</gene>
<reference evidence="2" key="1">
    <citation type="submission" date="2023-08" db="EMBL/GenBank/DDBJ databases">
        <authorList>
            <person name="Audoor S."/>
            <person name="Bilcke G."/>
        </authorList>
    </citation>
    <scope>NUCLEOTIDE SEQUENCE</scope>
</reference>
<accession>A0AAD2FT47</accession>
<evidence type="ECO:0000313" key="3">
    <source>
        <dbReference type="Proteomes" id="UP001295423"/>
    </source>
</evidence>
<keyword evidence="3" id="KW-1185">Reference proteome</keyword>
<protein>
    <submittedName>
        <fullName evidence="2">Uncharacterized protein</fullName>
    </submittedName>
</protein>
<dbReference type="EMBL" id="CAKOGP040001806">
    <property type="protein sequence ID" value="CAJ1952582.1"/>
    <property type="molecule type" value="Genomic_DNA"/>
</dbReference>
<evidence type="ECO:0000313" key="2">
    <source>
        <dbReference type="EMBL" id="CAJ1952582.1"/>
    </source>
</evidence>
<dbReference type="AlphaFoldDB" id="A0AAD2FT47"/>